<dbReference type="EMBL" id="JAMPLM010000036">
    <property type="protein sequence ID" value="MEP1061524.1"/>
    <property type="molecule type" value="Genomic_DNA"/>
</dbReference>
<dbReference type="NCBIfam" id="NF038319">
    <property type="entry name" value="DISARM_DrmC_I"/>
    <property type="match status" value="1"/>
</dbReference>
<dbReference type="SMART" id="SM00155">
    <property type="entry name" value="PLDc"/>
    <property type="match status" value="1"/>
</dbReference>
<dbReference type="SUPFAM" id="SSF56024">
    <property type="entry name" value="Phospholipase D/nuclease"/>
    <property type="match status" value="1"/>
</dbReference>
<name>A0ABV0KQL6_9CYAN</name>
<protein>
    <submittedName>
        <fullName evidence="2">DISARM system phospholipase D-like protein DrmC</fullName>
    </submittedName>
</protein>
<dbReference type="Gene3D" id="3.30.870.10">
    <property type="entry name" value="Endonuclease Chain A"/>
    <property type="match status" value="1"/>
</dbReference>
<evidence type="ECO:0000259" key="1">
    <source>
        <dbReference type="PROSITE" id="PS50035"/>
    </source>
</evidence>
<gene>
    <name evidence="2" type="primary">drmC</name>
    <name evidence="2" type="ORF">NDI38_24295</name>
</gene>
<dbReference type="RefSeq" id="WP_190446803.1">
    <property type="nucleotide sequence ID" value="NZ_JAMPLM010000036.1"/>
</dbReference>
<feature type="domain" description="PLD phosphodiesterase" evidence="1">
    <location>
        <begin position="201"/>
        <end position="228"/>
    </location>
</feature>
<comment type="caution">
    <text evidence="2">The sequence shown here is derived from an EMBL/GenBank/DDBJ whole genome shotgun (WGS) entry which is preliminary data.</text>
</comment>
<dbReference type="InterPro" id="IPR025202">
    <property type="entry name" value="PLD-like_dom"/>
</dbReference>
<dbReference type="Proteomes" id="UP001476950">
    <property type="component" value="Unassembled WGS sequence"/>
</dbReference>
<accession>A0ABV0KQL6</accession>
<evidence type="ECO:0000313" key="3">
    <source>
        <dbReference type="Proteomes" id="UP001476950"/>
    </source>
</evidence>
<proteinExistence type="predicted"/>
<evidence type="ECO:0000313" key="2">
    <source>
        <dbReference type="EMBL" id="MEP1061524.1"/>
    </source>
</evidence>
<organism evidence="2 3">
    <name type="scientific">Stenomitos frigidus AS-A4</name>
    <dbReference type="NCBI Taxonomy" id="2933935"/>
    <lineage>
        <taxon>Bacteria</taxon>
        <taxon>Bacillati</taxon>
        <taxon>Cyanobacteriota</taxon>
        <taxon>Cyanophyceae</taxon>
        <taxon>Leptolyngbyales</taxon>
        <taxon>Leptolyngbyaceae</taxon>
        <taxon>Stenomitos</taxon>
    </lineage>
</organism>
<keyword evidence="3" id="KW-1185">Reference proteome</keyword>
<reference evidence="2 3" key="1">
    <citation type="submission" date="2022-04" db="EMBL/GenBank/DDBJ databases">
        <title>Positive selection, recombination, and allopatry shape intraspecific diversity of widespread and dominant cyanobacteria.</title>
        <authorList>
            <person name="Wei J."/>
            <person name="Shu W."/>
            <person name="Hu C."/>
        </authorList>
    </citation>
    <scope>NUCLEOTIDE SEQUENCE [LARGE SCALE GENOMIC DNA]</scope>
    <source>
        <strain evidence="2 3">AS-A4</strain>
    </source>
</reference>
<dbReference type="PROSITE" id="PS50035">
    <property type="entry name" value="PLD"/>
    <property type="match status" value="1"/>
</dbReference>
<dbReference type="InterPro" id="IPR047955">
    <property type="entry name" value="DrmC-like"/>
</dbReference>
<dbReference type="InterPro" id="IPR001736">
    <property type="entry name" value="PLipase_D/transphosphatidylase"/>
</dbReference>
<sequence length="267" mass="29951">MISPLMSLSRPALTDLATALETERFSFPIYPFALASYVPEQLAGAIAAELNQLRQQGMSSAHMAYMLKLLTQERAIAQQKQEQTALVWTGPEVLGAESRDTAVVVRELFSSARHSVLLSSFAIDQGAKGYELFRPLANRMDANPTLNVRMFLNVKRQYTTTTPTSDLLRQFAETFRKYVWPGQRLPEVFHDPRALELSTHSNACLHAKCVVVDEERVFITSANFTEAAHQRNIEAGVLLSNRVTARAIRSQFEMLVTQKILQRVPGL</sequence>
<dbReference type="Pfam" id="PF13091">
    <property type="entry name" value="PLDc_2"/>
    <property type="match status" value="1"/>
</dbReference>